<feature type="domain" description="Bacterial bifunctional deaminase-reductase C-terminal" evidence="1">
    <location>
        <begin position="3"/>
        <end position="188"/>
    </location>
</feature>
<name>A0A1I5ZFH7_9PSEU</name>
<dbReference type="EMBL" id="FOWW01000009">
    <property type="protein sequence ID" value="SFQ55224.1"/>
    <property type="molecule type" value="Genomic_DNA"/>
</dbReference>
<keyword evidence="3" id="KW-1185">Reference proteome</keyword>
<dbReference type="RefSeq" id="WP_092534229.1">
    <property type="nucleotide sequence ID" value="NZ_FOWW01000009.1"/>
</dbReference>
<dbReference type="AlphaFoldDB" id="A0A1I5ZFH7"/>
<dbReference type="InterPro" id="IPR050765">
    <property type="entry name" value="Riboflavin_Biosynth_HTPR"/>
</dbReference>
<dbReference type="PANTHER" id="PTHR38011:SF11">
    <property type="entry name" value="2,5-DIAMINO-6-RIBOSYLAMINO-4(3H)-PYRIMIDINONE 5'-PHOSPHATE REDUCTASE"/>
    <property type="match status" value="1"/>
</dbReference>
<evidence type="ECO:0000313" key="2">
    <source>
        <dbReference type="EMBL" id="SFQ55224.1"/>
    </source>
</evidence>
<sequence length="196" mass="21117">MRTLTYFVATTIDGFIADPAGNNPAEPGGIMGDGGDHIDAIVAEYPEILPTPAREALGVTAENRLFDTVLEGRGSYEIGLRAGITNAYRHLRHIVFSRTIAESPDPTVEITSDDPLSRVKELKQEDGGGIWLVGGGRLAQALRPEIDQLIVKLNPVAIGSGIPLFGGEFRPQKYRLTATRVFDSGVVFLTYVRAPG</sequence>
<dbReference type="OrthoDB" id="195113at2"/>
<dbReference type="Proteomes" id="UP000198727">
    <property type="component" value="Unassembled WGS sequence"/>
</dbReference>
<accession>A0A1I5ZFH7</accession>
<dbReference type="SUPFAM" id="SSF53597">
    <property type="entry name" value="Dihydrofolate reductase-like"/>
    <property type="match status" value="1"/>
</dbReference>
<protein>
    <submittedName>
        <fullName evidence="2">Dihydrofolate reductase</fullName>
    </submittedName>
</protein>
<dbReference type="PANTHER" id="PTHR38011">
    <property type="entry name" value="DIHYDROFOLATE REDUCTASE FAMILY PROTEIN (AFU_ORTHOLOGUE AFUA_8G06820)"/>
    <property type="match status" value="1"/>
</dbReference>
<dbReference type="STRING" id="587909.SAMN05421810_109150"/>
<dbReference type="Gene3D" id="3.40.430.10">
    <property type="entry name" value="Dihydrofolate Reductase, subunit A"/>
    <property type="match status" value="1"/>
</dbReference>
<dbReference type="InterPro" id="IPR002734">
    <property type="entry name" value="RibDG_C"/>
</dbReference>
<evidence type="ECO:0000259" key="1">
    <source>
        <dbReference type="Pfam" id="PF01872"/>
    </source>
</evidence>
<dbReference type="Pfam" id="PF01872">
    <property type="entry name" value="RibD_C"/>
    <property type="match status" value="1"/>
</dbReference>
<dbReference type="GO" id="GO:0009231">
    <property type="term" value="P:riboflavin biosynthetic process"/>
    <property type="evidence" value="ECO:0007669"/>
    <property type="project" value="InterPro"/>
</dbReference>
<dbReference type="GO" id="GO:0008703">
    <property type="term" value="F:5-amino-6-(5-phosphoribosylamino)uracil reductase activity"/>
    <property type="evidence" value="ECO:0007669"/>
    <property type="project" value="InterPro"/>
</dbReference>
<reference evidence="3" key="1">
    <citation type="submission" date="2016-10" db="EMBL/GenBank/DDBJ databases">
        <authorList>
            <person name="Varghese N."/>
            <person name="Submissions S."/>
        </authorList>
    </citation>
    <scope>NUCLEOTIDE SEQUENCE [LARGE SCALE GENOMIC DNA]</scope>
    <source>
        <strain evidence="3">CGMCC 4.5579</strain>
    </source>
</reference>
<dbReference type="InterPro" id="IPR024072">
    <property type="entry name" value="DHFR-like_dom_sf"/>
</dbReference>
<evidence type="ECO:0000313" key="3">
    <source>
        <dbReference type="Proteomes" id="UP000198727"/>
    </source>
</evidence>
<proteinExistence type="predicted"/>
<organism evidence="2 3">
    <name type="scientific">Amycolatopsis arida</name>
    <dbReference type="NCBI Taxonomy" id="587909"/>
    <lineage>
        <taxon>Bacteria</taxon>
        <taxon>Bacillati</taxon>
        <taxon>Actinomycetota</taxon>
        <taxon>Actinomycetes</taxon>
        <taxon>Pseudonocardiales</taxon>
        <taxon>Pseudonocardiaceae</taxon>
        <taxon>Amycolatopsis</taxon>
    </lineage>
</organism>
<gene>
    <name evidence="2" type="ORF">SAMN05421810_109150</name>
</gene>